<dbReference type="GO" id="GO:0004843">
    <property type="term" value="F:cysteine-type deubiquitinase activity"/>
    <property type="evidence" value="ECO:0007669"/>
    <property type="project" value="UniProtKB-EC"/>
</dbReference>
<feature type="compositionally biased region" description="Basic residues" evidence="7">
    <location>
        <begin position="33"/>
        <end position="43"/>
    </location>
</feature>
<dbReference type="InterPro" id="IPR003323">
    <property type="entry name" value="OTU_dom"/>
</dbReference>
<protein>
    <recommendedName>
        <fullName evidence="2">ubiquitinyl hydrolase 1</fullName>
        <ecNumber evidence="2">3.4.19.12</ecNumber>
    </recommendedName>
</protein>
<evidence type="ECO:0000259" key="8">
    <source>
        <dbReference type="PROSITE" id="PS50802"/>
    </source>
</evidence>
<comment type="catalytic activity">
    <reaction evidence="1">
        <text>Thiol-dependent hydrolysis of ester, thioester, amide, peptide and isopeptide bonds formed by the C-terminal Gly of ubiquitin (a 76-residue protein attached to proteins as an intracellular targeting signal).</text>
        <dbReference type="EC" id="3.4.19.12"/>
    </reaction>
</comment>
<proteinExistence type="predicted"/>
<evidence type="ECO:0000256" key="2">
    <source>
        <dbReference type="ARBA" id="ARBA00012759"/>
    </source>
</evidence>
<dbReference type="PANTHER" id="PTHR12931">
    <property type="entry name" value="UBIQUITIN THIOLESTERASE PROTEIN OTUB"/>
    <property type="match status" value="1"/>
</dbReference>
<reference evidence="9" key="1">
    <citation type="submission" date="2021-01" db="EMBL/GenBank/DDBJ databases">
        <authorList>
            <person name="Kaushik A."/>
        </authorList>
    </citation>
    <scope>NUCLEOTIDE SEQUENCE</scope>
    <source>
        <strain evidence="9">AG3-T5</strain>
    </source>
</reference>
<evidence type="ECO:0000256" key="3">
    <source>
        <dbReference type="ARBA" id="ARBA00022670"/>
    </source>
</evidence>
<feature type="compositionally biased region" description="Low complexity" evidence="7">
    <location>
        <begin position="63"/>
        <end position="74"/>
    </location>
</feature>
<evidence type="ECO:0000256" key="1">
    <source>
        <dbReference type="ARBA" id="ARBA00000707"/>
    </source>
</evidence>
<name>A0A8H3BJS6_9AGAM</name>
<gene>
    <name evidence="9" type="ORF">RDB_LOCUS148213</name>
</gene>
<feature type="domain" description="OTU" evidence="8">
    <location>
        <begin position="230"/>
        <end position="448"/>
    </location>
</feature>
<keyword evidence="3" id="KW-0645">Protease</keyword>
<dbReference type="GO" id="GO:0005634">
    <property type="term" value="C:nucleus"/>
    <property type="evidence" value="ECO:0007669"/>
    <property type="project" value="TreeGrafter"/>
</dbReference>
<dbReference type="InterPro" id="IPR042468">
    <property type="entry name" value="Peptidase_C65_otubain_sub1"/>
</dbReference>
<evidence type="ECO:0000313" key="9">
    <source>
        <dbReference type="EMBL" id="CAE6459464.1"/>
    </source>
</evidence>
<evidence type="ECO:0000256" key="6">
    <source>
        <dbReference type="ARBA" id="ARBA00022807"/>
    </source>
</evidence>
<evidence type="ECO:0000313" key="10">
    <source>
        <dbReference type="Proteomes" id="UP000663841"/>
    </source>
</evidence>
<accession>A0A8H3BJS6</accession>
<feature type="region of interest" description="Disordered" evidence="7">
    <location>
        <begin position="19"/>
        <end position="105"/>
    </location>
</feature>
<dbReference type="GO" id="GO:0071108">
    <property type="term" value="P:protein K48-linked deubiquitination"/>
    <property type="evidence" value="ECO:0007669"/>
    <property type="project" value="TreeGrafter"/>
</dbReference>
<dbReference type="EMBL" id="CAJMWW010000236">
    <property type="protein sequence ID" value="CAE6459464.1"/>
    <property type="molecule type" value="Genomic_DNA"/>
</dbReference>
<keyword evidence="4" id="KW-0833">Ubl conjugation pathway</keyword>
<dbReference type="GO" id="GO:0006508">
    <property type="term" value="P:proteolysis"/>
    <property type="evidence" value="ECO:0007669"/>
    <property type="project" value="UniProtKB-KW"/>
</dbReference>
<keyword evidence="5" id="KW-0378">Hydrolase</keyword>
<feature type="compositionally biased region" description="Basic and acidic residues" evidence="7">
    <location>
        <begin position="85"/>
        <end position="105"/>
    </location>
</feature>
<dbReference type="Gene3D" id="1.20.1300.20">
    <property type="entry name" value="Peptidase C65 Otubain, subdomain 2"/>
    <property type="match status" value="1"/>
</dbReference>
<dbReference type="GO" id="GO:0043130">
    <property type="term" value="F:ubiquitin binding"/>
    <property type="evidence" value="ECO:0007669"/>
    <property type="project" value="TreeGrafter"/>
</dbReference>
<dbReference type="InterPro" id="IPR038765">
    <property type="entry name" value="Papain-like_cys_pep_sf"/>
</dbReference>
<organism evidence="9 10">
    <name type="scientific">Rhizoctonia solani</name>
    <dbReference type="NCBI Taxonomy" id="456999"/>
    <lineage>
        <taxon>Eukaryota</taxon>
        <taxon>Fungi</taxon>
        <taxon>Dikarya</taxon>
        <taxon>Basidiomycota</taxon>
        <taxon>Agaricomycotina</taxon>
        <taxon>Agaricomycetes</taxon>
        <taxon>Cantharellales</taxon>
        <taxon>Ceratobasidiaceae</taxon>
        <taxon>Rhizoctonia</taxon>
    </lineage>
</organism>
<dbReference type="SUPFAM" id="SSF54001">
    <property type="entry name" value="Cysteine proteinases"/>
    <property type="match status" value="1"/>
</dbReference>
<dbReference type="AlphaFoldDB" id="A0A8H3BJS6"/>
<evidence type="ECO:0000256" key="7">
    <source>
        <dbReference type="SAM" id="MobiDB-lite"/>
    </source>
</evidence>
<comment type="caution">
    <text evidence="9">The sequence shown here is derived from an EMBL/GenBank/DDBJ whole genome shotgun (WGS) entry which is preliminary data.</text>
</comment>
<dbReference type="Proteomes" id="UP000663841">
    <property type="component" value="Unassembled WGS sequence"/>
</dbReference>
<evidence type="ECO:0000256" key="5">
    <source>
        <dbReference type="ARBA" id="ARBA00022801"/>
    </source>
</evidence>
<dbReference type="Pfam" id="PF10275">
    <property type="entry name" value="Peptidase_C65"/>
    <property type="match status" value="1"/>
</dbReference>
<evidence type="ECO:0000256" key="4">
    <source>
        <dbReference type="ARBA" id="ARBA00022786"/>
    </source>
</evidence>
<dbReference type="EC" id="3.4.19.12" evidence="2"/>
<dbReference type="InterPro" id="IPR019400">
    <property type="entry name" value="Peptidase_C65_otubain"/>
</dbReference>
<dbReference type="CDD" id="cd22749">
    <property type="entry name" value="Otubain_C65"/>
    <property type="match status" value="1"/>
</dbReference>
<dbReference type="PANTHER" id="PTHR12931:SF15">
    <property type="entry name" value="UBIQUITIN THIOESTERASE OTUBAIN-LIKE"/>
    <property type="match status" value="1"/>
</dbReference>
<dbReference type="Gene3D" id="3.30.200.60">
    <property type="entry name" value="Peptidase C65 Otubain, subdomain 1"/>
    <property type="match status" value="1"/>
</dbReference>
<sequence length="451" mass="49910">MSLTTVSSASFLNIPRVFGLGRAASPPPSPPRTRTRTRTRKRQSPGSRPARTRDTHHAGRPRSTSVSTLSSLISNRPPPANEPRTSWRESLRELDKQPKSNTNRVDKWRLGVAAAVVAEEGNSVDVATTAPTVGESVRSGSVGESRATESHDLQSLSDEDIFALTQNIKNEEASRRPLVSPISPLWELRLEFSPTADGINTTDSGASDYEGPNANVLRKIDWLRTRGGWQAIRRTRGDGDCFYRSLAFAYIEKIMTAPEPGLAVATSLSHLESALPLLERAGFQKIVFEDFYEAFAELIQQVVPAPGKLPLTNESLLEQFQNPEISNSIVVFLRLLTSAYIRLSPEDDFAPFLIHPDTGEMVDVRTFVETFVEATGREADHPQIMALSRALRVRIEVAYLDNSSGRQLEDGTLPIDFVKFAPEGSEEDGTKPVVLLYRPGHYDTLEEKFDP</sequence>
<dbReference type="PROSITE" id="PS50802">
    <property type="entry name" value="OTU"/>
    <property type="match status" value="1"/>
</dbReference>
<dbReference type="InterPro" id="IPR042467">
    <property type="entry name" value="Peptidase_C65_otubain_sub2"/>
</dbReference>
<keyword evidence="6" id="KW-0788">Thiol protease</keyword>